<dbReference type="HOGENOM" id="CLU_044501_0_0_1"/>
<evidence type="ECO:0000313" key="3">
    <source>
        <dbReference type="Proteomes" id="UP000054549"/>
    </source>
</evidence>
<feature type="compositionally biased region" description="Basic and acidic residues" evidence="1">
    <location>
        <begin position="319"/>
        <end position="336"/>
    </location>
</feature>
<sequence length="397" mass="44222">MGQWTLDHLDNVLHAKITTLVSGAIQRVVLEKSEPSITYENFVKDLDTGDSFTTTFIDILVKEMAERRMRPNDSDRRLIADRTAKSLRVLASELRTYRDRPSRNFPRRPVNLSDYLSAPPNEMDVEDDDEDFDPVFDSFPEGARINQDLFDAYGLWPTRRIFSSSPSPPAEENAASVRPPSTTHHNPWVLSSSSSSTNLRRQSSIRHSSRSRAVDFNDFTSRRRTSTREALSSRSEGNDGSGEQRERDSAVRNSRLSTRRFFPVGRTRTHDSASAEGIETRNGDASDEGHTFVYEPSVSGGAAWFPVLSPARSASPVADSHDSGRRNQDASEERARTLVHRLRRGGVRAPESIFSPYQEPPSLSSLPSSNNRDDAREAENAATSYPTPGSTENGSSS</sequence>
<keyword evidence="3" id="KW-1185">Reference proteome</keyword>
<evidence type="ECO:0000256" key="1">
    <source>
        <dbReference type="SAM" id="MobiDB-lite"/>
    </source>
</evidence>
<feature type="region of interest" description="Disordered" evidence="1">
    <location>
        <begin position="100"/>
        <end position="130"/>
    </location>
</feature>
<feature type="compositionally biased region" description="Basic residues" evidence="1">
    <location>
        <begin position="337"/>
        <end position="346"/>
    </location>
</feature>
<proteinExistence type="predicted"/>
<protein>
    <submittedName>
        <fullName evidence="2">Uncharacterized protein</fullName>
    </submittedName>
</protein>
<dbReference type="EMBL" id="KN818224">
    <property type="protein sequence ID" value="KIL70309.1"/>
    <property type="molecule type" value="Genomic_DNA"/>
</dbReference>
<feature type="compositionally biased region" description="Low complexity" evidence="1">
    <location>
        <begin position="360"/>
        <end position="369"/>
    </location>
</feature>
<dbReference type="InParanoid" id="A0A0C2TSN6"/>
<name>A0A0C2TSN6_AMAMK</name>
<dbReference type="OrthoDB" id="3253137at2759"/>
<feature type="compositionally biased region" description="Basic and acidic residues" evidence="1">
    <location>
        <begin position="268"/>
        <end position="289"/>
    </location>
</feature>
<dbReference type="Proteomes" id="UP000054549">
    <property type="component" value="Unassembled WGS sequence"/>
</dbReference>
<feature type="compositionally biased region" description="Polar residues" evidence="1">
    <location>
        <begin position="381"/>
        <end position="397"/>
    </location>
</feature>
<reference evidence="2 3" key="1">
    <citation type="submission" date="2014-04" db="EMBL/GenBank/DDBJ databases">
        <title>Evolutionary Origins and Diversification of the Mycorrhizal Mutualists.</title>
        <authorList>
            <consortium name="DOE Joint Genome Institute"/>
            <consortium name="Mycorrhizal Genomics Consortium"/>
            <person name="Kohler A."/>
            <person name="Kuo A."/>
            <person name="Nagy L.G."/>
            <person name="Floudas D."/>
            <person name="Copeland A."/>
            <person name="Barry K.W."/>
            <person name="Cichocki N."/>
            <person name="Veneault-Fourrey C."/>
            <person name="LaButti K."/>
            <person name="Lindquist E.A."/>
            <person name="Lipzen A."/>
            <person name="Lundell T."/>
            <person name="Morin E."/>
            <person name="Murat C."/>
            <person name="Riley R."/>
            <person name="Ohm R."/>
            <person name="Sun H."/>
            <person name="Tunlid A."/>
            <person name="Henrissat B."/>
            <person name="Grigoriev I.V."/>
            <person name="Hibbett D.S."/>
            <person name="Martin F."/>
        </authorList>
    </citation>
    <scope>NUCLEOTIDE SEQUENCE [LARGE SCALE GENOMIC DNA]</scope>
    <source>
        <strain evidence="2 3">Koide BX008</strain>
    </source>
</reference>
<feature type="region of interest" description="Disordered" evidence="1">
    <location>
        <begin position="164"/>
        <end position="289"/>
    </location>
</feature>
<dbReference type="AlphaFoldDB" id="A0A0C2TSN6"/>
<gene>
    <name evidence="2" type="ORF">M378DRAFT_156414</name>
</gene>
<accession>A0A0C2TSN6</accession>
<feature type="compositionally biased region" description="Low complexity" evidence="1">
    <location>
        <begin position="191"/>
        <end position="202"/>
    </location>
</feature>
<feature type="region of interest" description="Disordered" evidence="1">
    <location>
        <begin position="312"/>
        <end position="397"/>
    </location>
</feature>
<evidence type="ECO:0000313" key="2">
    <source>
        <dbReference type="EMBL" id="KIL70309.1"/>
    </source>
</evidence>
<dbReference type="STRING" id="946122.A0A0C2TSN6"/>
<organism evidence="2 3">
    <name type="scientific">Amanita muscaria (strain Koide BX008)</name>
    <dbReference type="NCBI Taxonomy" id="946122"/>
    <lineage>
        <taxon>Eukaryota</taxon>
        <taxon>Fungi</taxon>
        <taxon>Dikarya</taxon>
        <taxon>Basidiomycota</taxon>
        <taxon>Agaricomycotina</taxon>
        <taxon>Agaricomycetes</taxon>
        <taxon>Agaricomycetidae</taxon>
        <taxon>Agaricales</taxon>
        <taxon>Pluteineae</taxon>
        <taxon>Amanitaceae</taxon>
        <taxon>Amanita</taxon>
    </lineage>
</organism>